<reference evidence="2 3" key="1">
    <citation type="submission" date="2021-07" db="EMBL/GenBank/DDBJ databases">
        <title>The draft genome sequence of Sphingomicrobium sp. B8.</title>
        <authorList>
            <person name="Mu L."/>
        </authorList>
    </citation>
    <scope>NUCLEOTIDE SEQUENCE [LARGE SCALE GENOMIC DNA]</scope>
    <source>
        <strain evidence="2 3">B8</strain>
    </source>
</reference>
<dbReference type="EC" id="2.3.1.234" evidence="2"/>
<keyword evidence="2" id="KW-0012">Acyltransferase</keyword>
<protein>
    <submittedName>
        <fullName evidence="2">tRNA (Adenosine(37)-N6)-threonylcarbamoyltransferase complex dimerization subunit type 1 TsaB</fullName>
        <ecNumber evidence="2">2.3.1.234</ecNumber>
    </submittedName>
</protein>
<dbReference type="InterPro" id="IPR000905">
    <property type="entry name" value="Gcp-like_dom"/>
</dbReference>
<dbReference type="InterPro" id="IPR022496">
    <property type="entry name" value="T6A_TsaB"/>
</dbReference>
<evidence type="ECO:0000313" key="3">
    <source>
        <dbReference type="Proteomes" id="UP000698028"/>
    </source>
</evidence>
<dbReference type="GO" id="GO:0061711">
    <property type="term" value="F:tRNA N(6)-L-threonylcarbamoyladenine synthase activity"/>
    <property type="evidence" value="ECO:0007669"/>
    <property type="project" value="UniProtKB-EC"/>
</dbReference>
<dbReference type="Pfam" id="PF00814">
    <property type="entry name" value="TsaD"/>
    <property type="match status" value="1"/>
</dbReference>
<organism evidence="2 3">
    <name type="scientific">Sphingomicrobium clamense</name>
    <dbReference type="NCBI Taxonomy" id="2851013"/>
    <lineage>
        <taxon>Bacteria</taxon>
        <taxon>Pseudomonadati</taxon>
        <taxon>Pseudomonadota</taxon>
        <taxon>Alphaproteobacteria</taxon>
        <taxon>Sphingomonadales</taxon>
        <taxon>Sphingomonadaceae</taxon>
        <taxon>Sphingomicrobium</taxon>
    </lineage>
</organism>
<dbReference type="Proteomes" id="UP000698028">
    <property type="component" value="Unassembled WGS sequence"/>
</dbReference>
<evidence type="ECO:0000259" key="1">
    <source>
        <dbReference type="Pfam" id="PF00814"/>
    </source>
</evidence>
<sequence length="204" mass="20892">MAIDTSTGACSVALFGADGEVIAERHEIIGRGHAEKLVPMIEDVLDHHLPSQILVGVGPGSFTGIRVGIAAAQGLAIGWGVPVHGLSSLALIAASACDSEHHGGKVAAVMNGGHGELFIQTFSSPATKPLGEHVSLAPSVAARQIDAPLVLGPAAETLVEERQAGQAIVCHPRAAHALLLPHALRTMPLRPLYGRAPDAKPKAA</sequence>
<accession>A0ABS6V7S9</accession>
<feature type="domain" description="Gcp-like" evidence="1">
    <location>
        <begin position="27"/>
        <end position="120"/>
    </location>
</feature>
<proteinExistence type="predicted"/>
<name>A0ABS6V7S9_9SPHN</name>
<keyword evidence="3" id="KW-1185">Reference proteome</keyword>
<gene>
    <name evidence="2" type="primary">tsaB</name>
    <name evidence="2" type="ORF">KTQ36_09770</name>
</gene>
<evidence type="ECO:0000313" key="2">
    <source>
        <dbReference type="EMBL" id="MBW0145578.1"/>
    </source>
</evidence>
<comment type="caution">
    <text evidence="2">The sequence shown here is derived from an EMBL/GenBank/DDBJ whole genome shotgun (WGS) entry which is preliminary data.</text>
</comment>
<dbReference type="NCBIfam" id="TIGR03725">
    <property type="entry name" value="T6A_YeaZ"/>
    <property type="match status" value="1"/>
</dbReference>
<dbReference type="EMBL" id="JAHVAH010000001">
    <property type="protein sequence ID" value="MBW0145578.1"/>
    <property type="molecule type" value="Genomic_DNA"/>
</dbReference>
<keyword evidence="2" id="KW-0808">Transferase</keyword>